<keyword evidence="12" id="KW-0732">Signal</keyword>
<comment type="pathway">
    <text evidence="1">Cell wall biogenesis; peptidoglycan biosynthesis.</text>
</comment>
<dbReference type="EC" id="2.4.99.28" evidence="10"/>
<evidence type="ECO:0000256" key="6">
    <source>
        <dbReference type="ARBA" id="ARBA00022676"/>
    </source>
</evidence>
<evidence type="ECO:0000256" key="11">
    <source>
        <dbReference type="ARBA" id="ARBA00049902"/>
    </source>
</evidence>
<organism evidence="16 17">
    <name type="scientific">Eoetvoesiella caeni</name>
    <dbReference type="NCBI Taxonomy" id="645616"/>
    <lineage>
        <taxon>Bacteria</taxon>
        <taxon>Pseudomonadati</taxon>
        <taxon>Pseudomonadota</taxon>
        <taxon>Betaproteobacteria</taxon>
        <taxon>Burkholderiales</taxon>
        <taxon>Alcaligenaceae</taxon>
        <taxon>Eoetvoesiella</taxon>
    </lineage>
</organism>
<comment type="catalytic activity">
    <reaction evidence="11">
        <text>[GlcNAc-(1-&gt;4)-Mur2Ac(oyl-L-Ala-gamma-D-Glu-L-Lys-D-Ala-D-Ala)](n)-di-trans,octa-cis-undecaprenyl diphosphate + beta-D-GlcNAc-(1-&gt;4)-Mur2Ac(oyl-L-Ala-gamma-D-Glu-L-Lys-D-Ala-D-Ala)-di-trans,octa-cis-undecaprenyl diphosphate = [GlcNAc-(1-&gt;4)-Mur2Ac(oyl-L-Ala-gamma-D-Glu-L-Lys-D-Ala-D-Ala)](n+1)-di-trans,octa-cis-undecaprenyl diphosphate + di-trans,octa-cis-undecaprenyl diphosphate + H(+)</text>
        <dbReference type="Rhea" id="RHEA:23708"/>
        <dbReference type="Rhea" id="RHEA-COMP:9602"/>
        <dbReference type="Rhea" id="RHEA-COMP:9603"/>
        <dbReference type="ChEBI" id="CHEBI:15378"/>
        <dbReference type="ChEBI" id="CHEBI:58405"/>
        <dbReference type="ChEBI" id="CHEBI:60033"/>
        <dbReference type="ChEBI" id="CHEBI:78435"/>
        <dbReference type="EC" id="2.4.99.28"/>
    </reaction>
</comment>
<dbReference type="GO" id="GO:0008955">
    <property type="term" value="F:peptidoglycan glycosyltransferase activity"/>
    <property type="evidence" value="ECO:0007669"/>
    <property type="project" value="UniProtKB-EC"/>
</dbReference>
<dbReference type="Proteomes" id="UP000253628">
    <property type="component" value="Unassembled WGS sequence"/>
</dbReference>
<dbReference type="Pfam" id="PF06832">
    <property type="entry name" value="BiPBP_C"/>
    <property type="match status" value="1"/>
</dbReference>
<dbReference type="InterPro" id="IPR001264">
    <property type="entry name" value="Glyco_trans_51"/>
</dbReference>
<feature type="domain" description="Glycosyl transferase family 51" evidence="14">
    <location>
        <begin position="78"/>
        <end position="247"/>
    </location>
</feature>
<dbReference type="SUPFAM" id="SSF56601">
    <property type="entry name" value="beta-lactamase/transpeptidase-like"/>
    <property type="match status" value="1"/>
</dbReference>
<evidence type="ECO:0000256" key="1">
    <source>
        <dbReference type="ARBA" id="ARBA00004752"/>
    </source>
</evidence>
<keyword evidence="17" id="KW-1185">Reference proteome</keyword>
<evidence type="ECO:0000256" key="3">
    <source>
        <dbReference type="ARBA" id="ARBA00007739"/>
    </source>
</evidence>
<keyword evidence="7" id="KW-0808">Transferase</keyword>
<evidence type="ECO:0000313" key="16">
    <source>
        <dbReference type="EMBL" id="RBP41017.1"/>
    </source>
</evidence>
<name>A0A366HET4_9BURK</name>
<evidence type="ECO:0000259" key="14">
    <source>
        <dbReference type="Pfam" id="PF00912"/>
    </source>
</evidence>
<dbReference type="UniPathway" id="UPA00219"/>
<dbReference type="PANTHER" id="PTHR32282:SF15">
    <property type="entry name" value="PENICILLIN-BINDING PROTEIN 1C"/>
    <property type="match status" value="1"/>
</dbReference>
<evidence type="ECO:0000259" key="15">
    <source>
        <dbReference type="Pfam" id="PF06832"/>
    </source>
</evidence>
<evidence type="ECO:0000256" key="7">
    <source>
        <dbReference type="ARBA" id="ARBA00022679"/>
    </source>
</evidence>
<feature type="chain" id="PRO_5016959853" description="peptidoglycan glycosyltransferase" evidence="12">
    <location>
        <begin position="47"/>
        <end position="748"/>
    </location>
</feature>
<dbReference type="InterPro" id="IPR036950">
    <property type="entry name" value="PBP_transglycosylase"/>
</dbReference>
<keyword evidence="5" id="KW-0645">Protease</keyword>
<dbReference type="InterPro" id="IPR001460">
    <property type="entry name" value="PCN-bd_Tpept"/>
</dbReference>
<feature type="signal peptide" evidence="12">
    <location>
        <begin position="1"/>
        <end position="46"/>
    </location>
</feature>
<evidence type="ECO:0000259" key="13">
    <source>
        <dbReference type="Pfam" id="PF00905"/>
    </source>
</evidence>
<proteinExistence type="inferred from homology"/>
<dbReference type="Pfam" id="PF00905">
    <property type="entry name" value="Transpeptidase"/>
    <property type="match status" value="1"/>
</dbReference>
<evidence type="ECO:0000256" key="10">
    <source>
        <dbReference type="ARBA" id="ARBA00044770"/>
    </source>
</evidence>
<comment type="caution">
    <text evidence="16">The sequence shown here is derived from an EMBL/GenBank/DDBJ whole genome shotgun (WGS) entry which is preliminary data.</text>
</comment>
<keyword evidence="9" id="KW-0511">Multifunctional enzyme</keyword>
<reference evidence="16 17" key="1">
    <citation type="submission" date="2018-06" db="EMBL/GenBank/DDBJ databases">
        <title>Genomic Encyclopedia of Type Strains, Phase IV (KMG-IV): sequencing the most valuable type-strain genomes for metagenomic binning, comparative biology and taxonomic classification.</title>
        <authorList>
            <person name="Goeker M."/>
        </authorList>
    </citation>
    <scope>NUCLEOTIDE SEQUENCE [LARGE SCALE GENOMIC DNA]</scope>
    <source>
        <strain evidence="16 17">DSM 25520</strain>
    </source>
</reference>
<comment type="similarity">
    <text evidence="2">In the C-terminal section; belongs to the transpeptidase family.</text>
</comment>
<dbReference type="RefSeq" id="WP_113932759.1">
    <property type="nucleotide sequence ID" value="NZ_JACCEU010000004.1"/>
</dbReference>
<keyword evidence="8" id="KW-0378">Hydrolase</keyword>
<evidence type="ECO:0000256" key="4">
    <source>
        <dbReference type="ARBA" id="ARBA00022645"/>
    </source>
</evidence>
<evidence type="ECO:0000256" key="2">
    <source>
        <dbReference type="ARBA" id="ARBA00007090"/>
    </source>
</evidence>
<dbReference type="InterPro" id="IPR023346">
    <property type="entry name" value="Lysozyme-like_dom_sf"/>
</dbReference>
<dbReference type="AlphaFoldDB" id="A0A366HET4"/>
<dbReference type="NCBIfam" id="TIGR02073">
    <property type="entry name" value="PBP_1c"/>
    <property type="match status" value="1"/>
</dbReference>
<dbReference type="PANTHER" id="PTHR32282">
    <property type="entry name" value="BINDING PROTEIN TRANSPEPTIDASE, PUTATIVE-RELATED"/>
    <property type="match status" value="1"/>
</dbReference>
<dbReference type="GO" id="GO:0006508">
    <property type="term" value="P:proteolysis"/>
    <property type="evidence" value="ECO:0007669"/>
    <property type="project" value="UniProtKB-KW"/>
</dbReference>
<dbReference type="SUPFAM" id="SSF53955">
    <property type="entry name" value="Lysozyme-like"/>
    <property type="match status" value="1"/>
</dbReference>
<dbReference type="Pfam" id="PF00912">
    <property type="entry name" value="Transgly"/>
    <property type="match status" value="1"/>
</dbReference>
<dbReference type="GO" id="GO:0009252">
    <property type="term" value="P:peptidoglycan biosynthetic process"/>
    <property type="evidence" value="ECO:0007669"/>
    <property type="project" value="UniProtKB-UniPathway"/>
</dbReference>
<gene>
    <name evidence="16" type="ORF">DFR37_103362</name>
</gene>
<evidence type="ECO:0000256" key="8">
    <source>
        <dbReference type="ARBA" id="ARBA00022801"/>
    </source>
</evidence>
<accession>A0A366HET4</accession>
<keyword evidence="4" id="KW-0121">Carboxypeptidase</keyword>
<protein>
    <recommendedName>
        <fullName evidence="10">peptidoglycan glycosyltransferase</fullName>
        <ecNumber evidence="10">2.4.99.28</ecNumber>
    </recommendedName>
</protein>
<evidence type="ECO:0000256" key="5">
    <source>
        <dbReference type="ARBA" id="ARBA00022670"/>
    </source>
</evidence>
<dbReference type="OrthoDB" id="9766909at2"/>
<evidence type="ECO:0000256" key="12">
    <source>
        <dbReference type="SAM" id="SignalP"/>
    </source>
</evidence>
<dbReference type="InterPro" id="IPR050396">
    <property type="entry name" value="Glycosyltr_51/Transpeptidase"/>
</dbReference>
<feature type="domain" description="Penicillin-binding protein transpeptidase" evidence="13">
    <location>
        <begin position="329"/>
        <end position="561"/>
    </location>
</feature>
<keyword evidence="6" id="KW-0328">Glycosyltransferase</keyword>
<feature type="domain" description="Penicillin-binding C-terminal" evidence="15">
    <location>
        <begin position="650"/>
        <end position="729"/>
    </location>
</feature>
<dbReference type="Gene3D" id="3.40.710.10">
    <property type="entry name" value="DD-peptidase/beta-lactamase superfamily"/>
    <property type="match status" value="1"/>
</dbReference>
<evidence type="ECO:0000256" key="9">
    <source>
        <dbReference type="ARBA" id="ARBA00023268"/>
    </source>
</evidence>
<evidence type="ECO:0000313" key="17">
    <source>
        <dbReference type="Proteomes" id="UP000253628"/>
    </source>
</evidence>
<comment type="similarity">
    <text evidence="3">In the N-terminal section; belongs to the glycosyltransferase 51 family.</text>
</comment>
<dbReference type="InterPro" id="IPR012338">
    <property type="entry name" value="Beta-lactam/transpept-like"/>
</dbReference>
<sequence>MSQWAVCGIVLAGRQAATRRLTARLWRQFLLACIFLASFQAGPAAAAPAYEQVREQYRASDIVLLDRGGHPLQRMRTDYQGRRGDWLALNDVSPALLAAVIQSEDKRFYSHSGVDWRAIAAAAWGMAFGQGRRGASTLTMQLSSLLSGEREQRGARRRSIAQKIDQIEAARELERHWSKQQIVEAYLNLAPFRGEIVGVDALARVLFQKHASGLNTRESALAAAMLRAPNASARTLAQRACALLKEMGQESECEDLDLFVRSSLQHGSAVRVDSDGLAPHFAQWVIEQSQPGAGAHVLTSIDADLQRFVIQTVMRRLRELSSSHVSDAAVVVLDNETGQVLAYVGSSGELSRAARVDHARSLRQAGSTLKPFLYAQAIEQERLTAASLLDDSPLGLPTGNGLYIPQNYDKQFSGWVSMRIALASSLNIPAVRTLVMVTPDAFQQRLLRLGLPLDQTGDFYGFSLALGSADVSLLSLSNAYRSLATQGLYGPLQFVPAKGGPAPRQKVFAPAAAWIIGDVLSDRHARARTFGLDSPLATPFWTAVKTGTSKDMRDNWCLGWSQRYTVGVWAGNSSGASMRDVSGVSGAGPIWHDIMNYLHRGGDSMQPPPPSGVVRRAVVFEGGLEPARDDYFVGDTAVSRVRLRGTEKAGDALLRIISPAPGTIVALDPDIPPDKQKLLLLASGTGHDARGAMWHVDGKPAGEGLRGWWAPWPGKHRIELLGADGKLRDHATFEVRGATQRAAIISPG</sequence>
<dbReference type="InterPro" id="IPR009647">
    <property type="entry name" value="PBP_C"/>
</dbReference>
<dbReference type="GO" id="GO:0004180">
    <property type="term" value="F:carboxypeptidase activity"/>
    <property type="evidence" value="ECO:0007669"/>
    <property type="project" value="UniProtKB-KW"/>
</dbReference>
<dbReference type="InterPro" id="IPR011815">
    <property type="entry name" value="PBP_1c"/>
</dbReference>
<dbReference type="Gene3D" id="1.10.3810.10">
    <property type="entry name" value="Biosynthetic peptidoglycan transglycosylase-like"/>
    <property type="match status" value="1"/>
</dbReference>
<dbReference type="GO" id="GO:0030288">
    <property type="term" value="C:outer membrane-bounded periplasmic space"/>
    <property type="evidence" value="ECO:0007669"/>
    <property type="project" value="TreeGrafter"/>
</dbReference>
<dbReference type="EMBL" id="QNRQ01000003">
    <property type="protein sequence ID" value="RBP41017.1"/>
    <property type="molecule type" value="Genomic_DNA"/>
</dbReference>
<dbReference type="GO" id="GO:0008658">
    <property type="term" value="F:penicillin binding"/>
    <property type="evidence" value="ECO:0007669"/>
    <property type="project" value="InterPro"/>
</dbReference>